<dbReference type="Proteomes" id="UP000017747">
    <property type="component" value="Unassembled WGS sequence"/>
</dbReference>
<dbReference type="AlphaFoldDB" id="V7I5V5"/>
<evidence type="ECO:0000313" key="1">
    <source>
        <dbReference type="EMBL" id="ETA80676.1"/>
    </source>
</evidence>
<organism evidence="1 2">
    <name type="scientific">Youngiibacter fragilis 232.1</name>
    <dbReference type="NCBI Taxonomy" id="994573"/>
    <lineage>
        <taxon>Bacteria</taxon>
        <taxon>Bacillati</taxon>
        <taxon>Bacillota</taxon>
        <taxon>Clostridia</taxon>
        <taxon>Eubacteriales</taxon>
        <taxon>Clostridiaceae</taxon>
        <taxon>Youngiibacter</taxon>
    </lineage>
</organism>
<dbReference type="EMBL" id="AXUN02000177">
    <property type="protein sequence ID" value="ETA80676.1"/>
    <property type="molecule type" value="Genomic_DNA"/>
</dbReference>
<accession>V7I5V5</accession>
<protein>
    <submittedName>
        <fullName evidence="1">Uncharacterized protein</fullName>
    </submittedName>
</protein>
<proteinExistence type="predicted"/>
<gene>
    <name evidence="1" type="ORF">T472_0210495</name>
</gene>
<evidence type="ECO:0000313" key="2">
    <source>
        <dbReference type="Proteomes" id="UP000017747"/>
    </source>
</evidence>
<name>V7I5V5_9CLOT</name>
<reference evidence="1 2" key="1">
    <citation type="journal article" date="2014" name="Genome Announc.">
        <title>Genome Sequence of Youngiibacter fragilis, the Type Strain of the Genus Youngiibacter.</title>
        <authorList>
            <person name="Wawrik C.B."/>
            <person name="Callaghan A.V."/>
            <person name="Stamps B.W."/>
            <person name="Wawrik B."/>
        </authorList>
    </citation>
    <scope>NUCLEOTIDE SEQUENCE [LARGE SCALE GENOMIC DNA]</scope>
    <source>
        <strain evidence="1 2">232.1</strain>
    </source>
</reference>
<comment type="caution">
    <text evidence="1">The sequence shown here is derived from an EMBL/GenBank/DDBJ whole genome shotgun (WGS) entry which is preliminary data.</text>
</comment>
<sequence length="36" mass="4269">MAFFFQNVRIKYIKTFFGSRFVLMSERGRDLSASDC</sequence>
<keyword evidence="2" id="KW-1185">Reference proteome</keyword>